<dbReference type="InterPro" id="IPR006142">
    <property type="entry name" value="INTEIN"/>
</dbReference>
<organism evidence="17 18">
    <name type="scientific">Roseiarcus fermentans</name>
    <dbReference type="NCBI Taxonomy" id="1473586"/>
    <lineage>
        <taxon>Bacteria</taxon>
        <taxon>Pseudomonadati</taxon>
        <taxon>Pseudomonadota</taxon>
        <taxon>Alphaproteobacteria</taxon>
        <taxon>Hyphomicrobiales</taxon>
        <taxon>Roseiarcaceae</taxon>
        <taxon>Roseiarcus</taxon>
    </lineage>
</organism>
<dbReference type="Pfam" id="PF14890">
    <property type="entry name" value="Intein_splicing"/>
    <property type="match status" value="1"/>
</dbReference>
<dbReference type="InterPro" id="IPR024434">
    <property type="entry name" value="TSCPD_dom"/>
</dbReference>
<evidence type="ECO:0000256" key="14">
    <source>
        <dbReference type="ARBA" id="ARBA00033050"/>
    </source>
</evidence>
<evidence type="ECO:0000256" key="15">
    <source>
        <dbReference type="ARBA" id="ARBA00047754"/>
    </source>
</evidence>
<comment type="cofactor">
    <cofactor evidence="1">
        <name>adenosylcob(III)alamin</name>
        <dbReference type="ChEBI" id="CHEBI:18408"/>
    </cofactor>
</comment>
<evidence type="ECO:0000256" key="11">
    <source>
        <dbReference type="ARBA" id="ARBA00023157"/>
    </source>
</evidence>
<dbReference type="EMBL" id="QNRK01000029">
    <property type="protein sequence ID" value="RBP07084.1"/>
    <property type="molecule type" value="Genomic_DNA"/>
</dbReference>
<dbReference type="FunFam" id="3.20.70.20:FF:000016">
    <property type="entry name" value="Vitamin B12-dependent ribonucleotide reductase"/>
    <property type="match status" value="1"/>
</dbReference>
<dbReference type="RefSeq" id="WP_113891458.1">
    <property type="nucleotide sequence ID" value="NZ_QNRK01000029.1"/>
</dbReference>
<dbReference type="NCBIfam" id="TIGR01443">
    <property type="entry name" value="intein_Cterm"/>
    <property type="match status" value="1"/>
</dbReference>
<dbReference type="Pfam" id="PF08471">
    <property type="entry name" value="Ribonuc_red_2_N"/>
    <property type="match status" value="1"/>
</dbReference>
<evidence type="ECO:0000256" key="12">
    <source>
        <dbReference type="ARBA" id="ARBA00023285"/>
    </source>
</evidence>
<dbReference type="GO" id="GO:0071897">
    <property type="term" value="P:DNA biosynthetic process"/>
    <property type="evidence" value="ECO:0007669"/>
    <property type="project" value="UniProtKB-KW"/>
</dbReference>
<dbReference type="InterPro" id="IPR003587">
    <property type="entry name" value="Hint_dom_N"/>
</dbReference>
<dbReference type="SMART" id="SM00305">
    <property type="entry name" value="HintC"/>
    <property type="match status" value="1"/>
</dbReference>
<keyword evidence="8" id="KW-0068">Autocatalytic cleavage</keyword>
<dbReference type="PRINTS" id="PR00379">
    <property type="entry name" value="INTEIN"/>
</dbReference>
<dbReference type="PANTHER" id="PTHR43371:SF1">
    <property type="entry name" value="RIBONUCLEOSIDE-DIPHOSPHATE REDUCTASE"/>
    <property type="match status" value="1"/>
</dbReference>
<dbReference type="GO" id="GO:0004519">
    <property type="term" value="F:endonuclease activity"/>
    <property type="evidence" value="ECO:0007669"/>
    <property type="project" value="InterPro"/>
</dbReference>
<dbReference type="Gene3D" id="3.10.28.10">
    <property type="entry name" value="Homing endonucleases"/>
    <property type="match status" value="1"/>
</dbReference>
<dbReference type="InterPro" id="IPR004042">
    <property type="entry name" value="Intein_endonuc_central"/>
</dbReference>
<evidence type="ECO:0000256" key="9">
    <source>
        <dbReference type="ARBA" id="ARBA00023000"/>
    </source>
</evidence>
<comment type="similarity">
    <text evidence="2">Belongs to the ribonucleoside diphosphate reductase class-2 family.</text>
</comment>
<dbReference type="InterPro" id="IPR003586">
    <property type="entry name" value="Hint_dom_C"/>
</dbReference>
<dbReference type="GO" id="GO:0031419">
    <property type="term" value="F:cobalamin binding"/>
    <property type="evidence" value="ECO:0007669"/>
    <property type="project" value="UniProtKB-KW"/>
</dbReference>
<dbReference type="CDD" id="cd00081">
    <property type="entry name" value="Hint"/>
    <property type="match status" value="1"/>
</dbReference>
<dbReference type="SUPFAM" id="SSF55608">
    <property type="entry name" value="Homing endonucleases"/>
    <property type="match status" value="1"/>
</dbReference>
<dbReference type="Pfam" id="PF12637">
    <property type="entry name" value="TSCPD"/>
    <property type="match status" value="1"/>
</dbReference>
<sequence length="1622" mass="175149">MRIERHYTEAGASPYDAIAFAATRSEIRNPDGSVVFALDNIEVPAAWSQVAADVLAQKYFRKAGVPARLKRVEEMDVPSFLWRSVPDEEALEALPKAERAGSETSARQVFDRLAGAWAYWGWKAGVFDREDDARAYYDEMRAMLARQIAAPNSPQWFNTGLHWAYGVDGPAQGHYYVDFETAKLVKAKSAYEHPQPHACFIQSVADDLVNEGGIMDLWVREARLFKYGSGTGSNFSALRGENEKLSGGGRSSGLMSFLKIGDRAAGAIKSGGTTRRAAKMVVVDVDHPDIESYIDWKVKEEQKVAALAAGSKVVKRHLAAILKACVNCQGSGDDCFNVEKNPALKREVKLARRNDVPDGVIKRVIQEARQGRTRLEFDTYDTDWESEAYLTVSGQNSNNSVRVTDAFLHAVEADSDWNLTARLSGKTTKTVKARSLWEKIGYAAWASADPGLQYHTTINDWHTCPASGPIRASNPCVTGDTLVATADGLERIASLVGKSGRVIGADGQPHLVTKIFPTGRKPVFWLTTKAGYRLRLTEDHVVLTENRGGVAAKDLSPDDVILLQGAGFGRKALARDVAFGVGLAVGDGCLVRSVIAERPQEVVILTMHANERGVLETVARAVTEEKLLRKAVGSPGRNDGVSVTDGAPGARLAFGSRPVVDLFKQFAVLDERSDRKRFTDEVYSLDRQSLSALLSGVFTADGTVANSGEKSQYVSLDSTSLELLRQVQLLLLSFGVKAKLYQNRRPGALVSLLPDGAGGHKSYPVKQMHSLRISRSSRFVFEREIGFHPESPKSAALAKLNAEVGVYEDRLADRVASFEPAGEEDVFDLTEPSTHHFCANGVIVHNCSEYMFLDDTACNLASLNLMQFLNPETKVFDIVAYEHAVRLWTLTLEISVAMAQFPSREIARLSYEYRTLGLGYANIGGLLMSCGIPYDSDEGRAICGALSAVMTGRAYATSAEIAAGRGAFPGYAPNAEAMLRVIRNHKRAADGEVSGYESLSVAPTPLDHASLVKAGPAFAPLGDAARAAWSAALTLGQAHGYRNAQVSVVAPTGTIGLVMDCDTTGIEPDFALVKFKKLAGGGYFKIINRAVPDALRALGYDERRIADMIAWAVGRATLANAPGINHAALRARGLPEASIDKVEGALKGAFDIRFVFNKWTLGAEVLSGALKIPAERYEAAGFDLLAALGFSKAEIEAANVFACGAMTLEGAPHLKLEHYPVFDCANPCGRTGKRYLSVESHIRMMAAAQPFISGAISKTINMPNDATVEDCKDAYMLSWRLALKANALYRDGSKLSQPLNSQLIESDDEEEDALETLIAASAPARAAQVAEKIVERVIERVERFREREKLPDRRKGYTQKAVVGGHKVYLRTGEYQDGRLGEIFIDMHKEGAAFRSLMNNFAIAISIGLQYGVPLDEFVEAFTFTRFEPAGLVQGNDAIKNATSILDYIFRELAISYLGRNDLAHVAPEDIGNTVLGGGVGQDKGPTAGPGAAAVISNGLVRGRPGDKLMLVRGQTGGEAPTVRAAGGAGAYVLQGATALKGDLAEQEQSAIEIGKTSTGDALRLEFSPPESSAHSSIKKSREEARMKGYVGEACPECGNFTMVRNGTCLKCDTCGSTTGCS</sequence>
<gene>
    <name evidence="17" type="ORF">DFR50_12914</name>
</gene>
<dbReference type="Gene3D" id="2.170.16.10">
    <property type="entry name" value="Hedgehog/Intein (Hint) domain"/>
    <property type="match status" value="1"/>
</dbReference>
<keyword evidence="12" id="KW-0170">Cobalt</keyword>
<evidence type="ECO:0000256" key="7">
    <source>
        <dbReference type="ARBA" id="ARBA00022741"/>
    </source>
</evidence>
<dbReference type="Pfam" id="PF02867">
    <property type="entry name" value="Ribonuc_red_lgC"/>
    <property type="match status" value="2"/>
</dbReference>
<dbReference type="InterPro" id="IPR036844">
    <property type="entry name" value="Hint_dom_sf"/>
</dbReference>
<keyword evidence="10" id="KW-0560">Oxidoreductase</keyword>
<name>A0A366EXK7_9HYPH</name>
<reference evidence="17 18" key="1">
    <citation type="submission" date="2018-06" db="EMBL/GenBank/DDBJ databases">
        <title>Genomic Encyclopedia of Type Strains, Phase IV (KMG-IV): sequencing the most valuable type-strain genomes for metagenomic binning, comparative biology and taxonomic classification.</title>
        <authorList>
            <person name="Goeker M."/>
        </authorList>
    </citation>
    <scope>NUCLEOTIDE SEQUENCE [LARGE SCALE GENOMIC DNA]</scope>
    <source>
        <strain evidence="17 18">DSM 24875</strain>
    </source>
</reference>
<evidence type="ECO:0000256" key="8">
    <source>
        <dbReference type="ARBA" id="ARBA00022813"/>
    </source>
</evidence>
<comment type="caution">
    <text evidence="17">The sequence shown here is derived from an EMBL/GenBank/DDBJ whole genome shotgun (WGS) entry which is preliminary data.</text>
</comment>
<dbReference type="InterPro" id="IPR029072">
    <property type="entry name" value="YebC-like"/>
</dbReference>
<dbReference type="InterPro" id="IPR030934">
    <property type="entry name" value="Intein_C"/>
</dbReference>
<evidence type="ECO:0000259" key="16">
    <source>
        <dbReference type="PROSITE" id="PS50819"/>
    </source>
</evidence>
<dbReference type="InterPro" id="IPR000788">
    <property type="entry name" value="RNR_lg_C"/>
</dbReference>
<keyword evidence="7" id="KW-0547">Nucleotide-binding</keyword>
<evidence type="ECO:0000313" key="17">
    <source>
        <dbReference type="EMBL" id="RBP07084.1"/>
    </source>
</evidence>
<dbReference type="InterPro" id="IPR027434">
    <property type="entry name" value="Homing_endonucl"/>
</dbReference>
<evidence type="ECO:0000256" key="1">
    <source>
        <dbReference type="ARBA" id="ARBA00001922"/>
    </source>
</evidence>
<dbReference type="EC" id="1.17.4.1" evidence="3"/>
<evidence type="ECO:0000256" key="2">
    <source>
        <dbReference type="ARBA" id="ARBA00007405"/>
    </source>
</evidence>
<dbReference type="SUPFAM" id="SSF51998">
    <property type="entry name" value="PFL-like glycyl radical enzymes"/>
    <property type="match status" value="1"/>
</dbReference>
<keyword evidence="6" id="KW-0237">DNA synthesis</keyword>
<dbReference type="FunFam" id="3.20.70.20:FF:000017">
    <property type="entry name" value="Vitamin B12-dependent ribonucleotide reductase"/>
    <property type="match status" value="1"/>
</dbReference>
<evidence type="ECO:0000256" key="4">
    <source>
        <dbReference type="ARBA" id="ARBA00014409"/>
    </source>
</evidence>
<evidence type="ECO:0000256" key="6">
    <source>
        <dbReference type="ARBA" id="ARBA00022634"/>
    </source>
</evidence>
<evidence type="ECO:0000256" key="10">
    <source>
        <dbReference type="ARBA" id="ARBA00023002"/>
    </source>
</evidence>
<accession>A0A366EXK7</accession>
<dbReference type="NCBIfam" id="TIGR01445">
    <property type="entry name" value="intein_Nterm"/>
    <property type="match status" value="1"/>
</dbReference>
<dbReference type="Gene3D" id="3.20.70.20">
    <property type="match status" value="4"/>
</dbReference>
<comment type="function">
    <text evidence="13">Catalyzes the reduction of ribonucleotides to deoxyribonucleotides. May function to provide a pool of deoxyribonucleotide precursors for DNA repair during oxygen limitation and/or for immediate growth after restoration of oxygen.</text>
</comment>
<evidence type="ECO:0000256" key="3">
    <source>
        <dbReference type="ARBA" id="ARBA00012274"/>
    </source>
</evidence>
<comment type="catalytic activity">
    <reaction evidence="15">
        <text>a 2'-deoxyribonucleoside 5'-diphosphate + [thioredoxin]-disulfide + H2O = a ribonucleoside 5'-diphosphate + [thioredoxin]-dithiol</text>
        <dbReference type="Rhea" id="RHEA:23252"/>
        <dbReference type="Rhea" id="RHEA-COMP:10698"/>
        <dbReference type="Rhea" id="RHEA-COMP:10700"/>
        <dbReference type="ChEBI" id="CHEBI:15377"/>
        <dbReference type="ChEBI" id="CHEBI:29950"/>
        <dbReference type="ChEBI" id="CHEBI:50058"/>
        <dbReference type="ChEBI" id="CHEBI:57930"/>
        <dbReference type="ChEBI" id="CHEBI:73316"/>
        <dbReference type="EC" id="1.17.4.1"/>
    </reaction>
</comment>
<dbReference type="PROSITE" id="PS50818">
    <property type="entry name" value="INTEIN_C_TER"/>
    <property type="match status" value="1"/>
</dbReference>
<dbReference type="SUPFAM" id="SSF75625">
    <property type="entry name" value="YebC-like"/>
    <property type="match status" value="1"/>
</dbReference>
<keyword evidence="5" id="KW-0846">Cobalamin</keyword>
<dbReference type="SMART" id="SM00306">
    <property type="entry name" value="HintN"/>
    <property type="match status" value="1"/>
</dbReference>
<evidence type="ECO:0000256" key="13">
    <source>
        <dbReference type="ARBA" id="ARBA00025437"/>
    </source>
</evidence>
<keyword evidence="11" id="KW-1015">Disulfide bond</keyword>
<dbReference type="GO" id="GO:0016539">
    <property type="term" value="P:intein-mediated protein splicing"/>
    <property type="evidence" value="ECO:0007669"/>
    <property type="project" value="InterPro"/>
</dbReference>
<keyword evidence="9" id="KW-0651">Protein splicing</keyword>
<evidence type="ECO:0000256" key="5">
    <source>
        <dbReference type="ARBA" id="ARBA00022628"/>
    </source>
</evidence>
<dbReference type="PROSITE" id="PS50819">
    <property type="entry name" value="INTEIN_ENDONUCLEASE"/>
    <property type="match status" value="1"/>
</dbReference>
<dbReference type="InterPro" id="IPR006141">
    <property type="entry name" value="Intein_N"/>
</dbReference>
<dbReference type="OrthoDB" id="9762933at2"/>
<dbReference type="GO" id="GO:0000166">
    <property type="term" value="F:nucleotide binding"/>
    <property type="evidence" value="ECO:0007669"/>
    <property type="project" value="UniProtKB-KW"/>
</dbReference>
<dbReference type="PANTHER" id="PTHR43371">
    <property type="entry name" value="VITAMIN B12-DEPENDENT RIBONUCLEOTIDE REDUCTASE"/>
    <property type="match status" value="1"/>
</dbReference>
<dbReference type="SUPFAM" id="SSF51294">
    <property type="entry name" value="Hedgehog/intein (Hint) domain"/>
    <property type="match status" value="1"/>
</dbReference>
<keyword evidence="18" id="KW-1185">Reference proteome</keyword>
<feature type="domain" description="DOD-type homing endonuclease" evidence="16">
    <location>
        <begin position="638"/>
        <end position="736"/>
    </location>
</feature>
<dbReference type="InterPro" id="IPR050862">
    <property type="entry name" value="RdRp_reductase_class-2"/>
</dbReference>
<dbReference type="InterPro" id="IPR004860">
    <property type="entry name" value="LAGLIDADG_dom"/>
</dbReference>
<dbReference type="GO" id="GO:0050897">
    <property type="term" value="F:cobalt ion binding"/>
    <property type="evidence" value="ECO:0007669"/>
    <property type="project" value="InterPro"/>
</dbReference>
<evidence type="ECO:0000313" key="18">
    <source>
        <dbReference type="Proteomes" id="UP000253529"/>
    </source>
</evidence>
<dbReference type="PROSITE" id="PS50817">
    <property type="entry name" value="INTEIN_N_TER"/>
    <property type="match status" value="1"/>
</dbReference>
<dbReference type="Proteomes" id="UP000253529">
    <property type="component" value="Unassembled WGS sequence"/>
</dbReference>
<protein>
    <recommendedName>
        <fullName evidence="4">Vitamin B12-dependent ribonucleotide reductase</fullName>
        <ecNumber evidence="3">1.17.4.1</ecNumber>
    </recommendedName>
    <alternativeName>
        <fullName evidence="14">Ribonucleoside-diphosphate reductase NrdJ</fullName>
    </alternativeName>
</protein>
<dbReference type="InterPro" id="IPR013678">
    <property type="entry name" value="RNR_2_N"/>
</dbReference>
<proteinExistence type="inferred from homology"/>
<dbReference type="GO" id="GO:0004748">
    <property type="term" value="F:ribonucleoside-diphosphate reductase activity, thioredoxin disulfide as acceptor"/>
    <property type="evidence" value="ECO:0007669"/>
    <property type="project" value="UniProtKB-EC"/>
</dbReference>
<dbReference type="Pfam" id="PF14528">
    <property type="entry name" value="LAGLIDADG_3"/>
    <property type="match status" value="1"/>
</dbReference>